<keyword evidence="3" id="KW-1185">Reference proteome</keyword>
<proteinExistence type="predicted"/>
<dbReference type="OrthoDB" id="9798676at2"/>
<evidence type="ECO:0000313" key="3">
    <source>
        <dbReference type="Proteomes" id="UP000295645"/>
    </source>
</evidence>
<dbReference type="EMBL" id="SMCS01000002">
    <property type="protein sequence ID" value="TCV96268.1"/>
    <property type="molecule type" value="Genomic_DNA"/>
</dbReference>
<evidence type="ECO:0000313" key="2">
    <source>
        <dbReference type="EMBL" id="TCV96268.1"/>
    </source>
</evidence>
<comment type="caution">
    <text evidence="2">The sequence shown here is derived from an EMBL/GenBank/DDBJ whole genome shotgun (WGS) entry which is preliminary data.</text>
</comment>
<organism evidence="2 3">
    <name type="scientific">Luteibacter rhizovicinus</name>
    <dbReference type="NCBI Taxonomy" id="242606"/>
    <lineage>
        <taxon>Bacteria</taxon>
        <taxon>Pseudomonadati</taxon>
        <taxon>Pseudomonadota</taxon>
        <taxon>Gammaproteobacteria</taxon>
        <taxon>Lysobacterales</taxon>
        <taxon>Rhodanobacteraceae</taxon>
        <taxon>Luteibacter</taxon>
    </lineage>
</organism>
<dbReference type="AlphaFoldDB" id="A0A4R3YWR5"/>
<accession>A0A4R3YWR5</accession>
<gene>
    <name evidence="2" type="ORF">EC912_102618</name>
</gene>
<sequence>MSPALTVWVRGIGLWAPGMADWTTFRAIVRNEASPGEVTRPVADTLPANERRRAPESVLLAAAAAGQAVAMSGLSAADLACVFASGHGDQTITDYMCATLASAPAELSPIRFHNSVHNAPVGYWTIATHCHAASSAVSAATYSFGAGLLEAAMLAVADERDVLFAAYDIAGTGPLREMTACTGAFAASLVLSPHPHQGAARIDLTLVPGNIRDASLGDARMDGLAHSNPTGAGLRLMEALAQEQSLALRVATADSLDVHLDVEACR</sequence>
<protein>
    <submittedName>
        <fullName evidence="2">Beta-ketoacyl synthase-like protein</fullName>
    </submittedName>
</protein>
<dbReference type="Pfam" id="PF13723">
    <property type="entry name" value="Ketoacyl-synt_2"/>
    <property type="match status" value="1"/>
</dbReference>
<dbReference type="InterPro" id="IPR014030">
    <property type="entry name" value="Ketoacyl_synth_N"/>
</dbReference>
<dbReference type="InterPro" id="IPR016039">
    <property type="entry name" value="Thiolase-like"/>
</dbReference>
<reference evidence="2 3" key="1">
    <citation type="submission" date="2019-03" db="EMBL/GenBank/DDBJ databases">
        <title>Above-ground endophytic microbial communities from plants in different locations in the United States.</title>
        <authorList>
            <person name="Frank C."/>
        </authorList>
    </citation>
    <scope>NUCLEOTIDE SEQUENCE [LARGE SCALE GENOMIC DNA]</scope>
    <source>
        <strain evidence="2 3">LP_13_YM</strain>
    </source>
</reference>
<dbReference type="SUPFAM" id="SSF53901">
    <property type="entry name" value="Thiolase-like"/>
    <property type="match status" value="1"/>
</dbReference>
<dbReference type="RefSeq" id="WP_132142465.1">
    <property type="nucleotide sequence ID" value="NZ_SMCS01000002.1"/>
</dbReference>
<evidence type="ECO:0000259" key="1">
    <source>
        <dbReference type="Pfam" id="PF13723"/>
    </source>
</evidence>
<name>A0A4R3YWR5_9GAMM</name>
<dbReference type="Proteomes" id="UP000295645">
    <property type="component" value="Unassembled WGS sequence"/>
</dbReference>
<feature type="domain" description="Beta-ketoacyl synthase-like N-terminal" evidence="1">
    <location>
        <begin position="32"/>
        <end position="242"/>
    </location>
</feature>
<dbReference type="GO" id="GO:0016746">
    <property type="term" value="F:acyltransferase activity"/>
    <property type="evidence" value="ECO:0007669"/>
    <property type="project" value="InterPro"/>
</dbReference>